<gene>
    <name evidence="1" type="ORF">N7494_010837</name>
</gene>
<evidence type="ECO:0000313" key="2">
    <source>
        <dbReference type="Proteomes" id="UP001220324"/>
    </source>
</evidence>
<organism evidence="1 2">
    <name type="scientific">Penicillium frequentans</name>
    <dbReference type="NCBI Taxonomy" id="3151616"/>
    <lineage>
        <taxon>Eukaryota</taxon>
        <taxon>Fungi</taxon>
        <taxon>Dikarya</taxon>
        <taxon>Ascomycota</taxon>
        <taxon>Pezizomycotina</taxon>
        <taxon>Eurotiomycetes</taxon>
        <taxon>Eurotiomycetidae</taxon>
        <taxon>Eurotiales</taxon>
        <taxon>Aspergillaceae</taxon>
        <taxon>Penicillium</taxon>
    </lineage>
</organism>
<reference evidence="1 2" key="1">
    <citation type="journal article" date="2023" name="IMA Fungus">
        <title>Comparative genomic study of the Penicillium genus elucidates a diverse pangenome and 15 lateral gene transfer events.</title>
        <authorList>
            <person name="Petersen C."/>
            <person name="Sorensen T."/>
            <person name="Nielsen M.R."/>
            <person name="Sondergaard T.E."/>
            <person name="Sorensen J.L."/>
            <person name="Fitzpatrick D.A."/>
            <person name="Frisvad J.C."/>
            <person name="Nielsen K.L."/>
        </authorList>
    </citation>
    <scope>NUCLEOTIDE SEQUENCE [LARGE SCALE GENOMIC DNA]</scope>
    <source>
        <strain evidence="1 2">IBT 35679</strain>
    </source>
</reference>
<sequence>MNFKKASHMATYNYHTQEKQWEEAEKVVVARALEEALNCRKCPLSITEATMKADIDQGNYITSSYPPFFPNANKRDENISPLDTNTPNNNLSHWKVINEAQRQQYYKIVEHSLDARLHEDASTDPDMAILFAHYQVDYHIRQHYLAYRGVLTLCRDASDMQTLRKWQWRMDMIDTIIASDGSHPVQPKVHRPTGWPKDENLEMLHQTHLWKKSWKVRQKRVEEVRARWAVIMEERRRQRERLLAKQASTLTVRLYFGGELCGLRELERKVYPAAGMRMGRTTQSSGF</sequence>
<dbReference type="AlphaFoldDB" id="A0AAD6CIH9"/>
<comment type="caution">
    <text evidence="1">The sequence shown here is derived from an EMBL/GenBank/DDBJ whole genome shotgun (WGS) entry which is preliminary data.</text>
</comment>
<dbReference type="EMBL" id="JAQIZZ010000008">
    <property type="protein sequence ID" value="KAJ5524187.1"/>
    <property type="molecule type" value="Genomic_DNA"/>
</dbReference>
<dbReference type="Proteomes" id="UP001220324">
    <property type="component" value="Unassembled WGS sequence"/>
</dbReference>
<accession>A0AAD6CIH9</accession>
<keyword evidence="2" id="KW-1185">Reference proteome</keyword>
<name>A0AAD6CIH9_9EURO</name>
<evidence type="ECO:0000313" key="1">
    <source>
        <dbReference type="EMBL" id="KAJ5524187.1"/>
    </source>
</evidence>
<protein>
    <submittedName>
        <fullName evidence="1">Uncharacterized protein</fullName>
    </submittedName>
</protein>
<proteinExistence type="predicted"/>